<dbReference type="Proteomes" id="UP000234474">
    <property type="component" value="Unassembled WGS sequence"/>
</dbReference>
<evidence type="ECO:0000313" key="3">
    <source>
        <dbReference type="Proteomes" id="UP000234474"/>
    </source>
</evidence>
<dbReference type="Pfam" id="PF11160">
    <property type="entry name" value="Hva1_TUDOR"/>
    <property type="match status" value="1"/>
</dbReference>
<dbReference type="EMBL" id="MSZS01000001">
    <property type="protein sequence ID" value="PKX99070.1"/>
    <property type="molecule type" value="Genomic_DNA"/>
</dbReference>
<gene>
    <name evidence="2" type="ORF">P174DRAFT_447623</name>
</gene>
<dbReference type="VEuPathDB" id="FungiDB:P174DRAFT_447623"/>
<dbReference type="OrthoDB" id="2138648at2759"/>
<organism evidence="2 3">
    <name type="scientific">Aspergillus novofumigatus (strain IBT 16806)</name>
    <dbReference type="NCBI Taxonomy" id="1392255"/>
    <lineage>
        <taxon>Eukaryota</taxon>
        <taxon>Fungi</taxon>
        <taxon>Dikarya</taxon>
        <taxon>Ascomycota</taxon>
        <taxon>Pezizomycotina</taxon>
        <taxon>Eurotiomycetes</taxon>
        <taxon>Eurotiomycetidae</taxon>
        <taxon>Eurotiales</taxon>
        <taxon>Aspergillaceae</taxon>
        <taxon>Aspergillus</taxon>
        <taxon>Aspergillus subgen. Fumigati</taxon>
    </lineage>
</organism>
<sequence length="93" mass="10303">MGCGATILQRYGAFNYSFNTDEVHDKHGQIISPGDHIFVKIRGGRHEGEVDKIVRTEGEAEQEGVKHPPKVVFHDQRGKKVAHNPGTLEKVDG</sequence>
<dbReference type="OMA" id="VIFIDQH"/>
<evidence type="ECO:0000259" key="1">
    <source>
        <dbReference type="Pfam" id="PF11160"/>
    </source>
</evidence>
<dbReference type="STRING" id="1392255.A0A2I1CN64"/>
<dbReference type="Gene3D" id="2.30.30.1060">
    <property type="match status" value="1"/>
</dbReference>
<accession>A0A2I1CN64</accession>
<dbReference type="RefSeq" id="XP_024687665.1">
    <property type="nucleotide sequence ID" value="XM_024828684.1"/>
</dbReference>
<evidence type="ECO:0000313" key="2">
    <source>
        <dbReference type="EMBL" id="PKX99070.1"/>
    </source>
</evidence>
<name>A0A2I1CN64_ASPN1</name>
<dbReference type="InterPro" id="IPR021331">
    <property type="entry name" value="Hva1_TUDOR"/>
</dbReference>
<reference evidence="3" key="1">
    <citation type="journal article" date="2018" name="Proc. Natl. Acad. Sci. U.S.A.">
        <title>Linking secondary metabolites to gene clusters through genome sequencing of six diverse Aspergillus species.</title>
        <authorList>
            <person name="Kaerboelling I."/>
            <person name="Vesth T.C."/>
            <person name="Frisvad J.C."/>
            <person name="Nybo J.L."/>
            <person name="Theobald S."/>
            <person name="Kuo A."/>
            <person name="Bowyer P."/>
            <person name="Matsuda Y."/>
            <person name="Mondo S."/>
            <person name="Lyhne E.K."/>
            <person name="Kogle M.E."/>
            <person name="Clum A."/>
            <person name="Lipzen A."/>
            <person name="Salamov A."/>
            <person name="Ngan C.Y."/>
            <person name="Daum C."/>
            <person name="Chiniquy J."/>
            <person name="Barry K."/>
            <person name="LaButti K."/>
            <person name="Haridas S."/>
            <person name="Simmons B.A."/>
            <person name="Magnuson J.K."/>
            <person name="Mortensen U.H."/>
            <person name="Larsen T.O."/>
            <person name="Grigoriev I.V."/>
            <person name="Baker S.E."/>
            <person name="Andersen M.R."/>
        </authorList>
    </citation>
    <scope>NUCLEOTIDE SEQUENCE [LARGE SCALE GENOMIC DNA]</scope>
    <source>
        <strain evidence="3">IBT 16806</strain>
    </source>
</reference>
<protein>
    <recommendedName>
        <fullName evidence="1">Hypervirulence associated protein TUDOR domain-containing protein</fullName>
    </recommendedName>
</protein>
<proteinExistence type="predicted"/>
<keyword evidence="3" id="KW-1185">Reference proteome</keyword>
<dbReference type="GeneID" id="36536010"/>
<dbReference type="AlphaFoldDB" id="A0A2I1CN64"/>
<comment type="caution">
    <text evidence="2">The sequence shown here is derived from an EMBL/GenBank/DDBJ whole genome shotgun (WGS) entry which is preliminary data.</text>
</comment>
<feature type="domain" description="Hypervirulence associated protein TUDOR" evidence="1">
    <location>
        <begin position="34"/>
        <end position="88"/>
    </location>
</feature>